<dbReference type="Proteomes" id="UP000241444">
    <property type="component" value="Unassembled WGS sequence"/>
</dbReference>
<dbReference type="OrthoDB" id="9784339at2"/>
<comment type="similarity">
    <text evidence="1">Belongs to the low molecular weight phosphotyrosine protein phosphatase family.</text>
</comment>
<feature type="active site" evidence="5">
    <location>
        <position position="19"/>
    </location>
</feature>
<gene>
    <name evidence="7" type="ORF">CU102_19230</name>
</gene>
<dbReference type="PANTHER" id="PTHR11717">
    <property type="entry name" value="LOW MOLECULAR WEIGHT PROTEIN TYROSINE PHOSPHATASE"/>
    <property type="match status" value="1"/>
</dbReference>
<dbReference type="SMART" id="SM00226">
    <property type="entry name" value="LMWPc"/>
    <property type="match status" value="1"/>
</dbReference>
<dbReference type="AlphaFoldDB" id="A0A2P7BJK7"/>
<evidence type="ECO:0000259" key="6">
    <source>
        <dbReference type="SMART" id="SM00226"/>
    </source>
</evidence>
<comment type="caution">
    <text evidence="7">The sequence shown here is derived from an EMBL/GenBank/DDBJ whole genome shotgun (WGS) entry which is preliminary data.</text>
</comment>
<evidence type="ECO:0000256" key="2">
    <source>
        <dbReference type="ARBA" id="ARBA00013064"/>
    </source>
</evidence>
<feature type="domain" description="Phosphotyrosine protein phosphatase I" evidence="6">
    <location>
        <begin position="7"/>
        <end position="155"/>
    </location>
</feature>
<keyword evidence="3" id="KW-0378">Hydrolase</keyword>
<sequence>MEIPPFRSVLFVCLGNICRSPLAEGVFRTALVASGKAEGATIDSAGTNGYHTGETPDQRSIAVASRYGIDISHQRCRQLTVEDYVRFDLIVGMDHANVAAIEARRPVNARSRIGLFYEIALGESRQIPDPYYGTNADFERVYRMIRAASDGLSKLF</sequence>
<dbReference type="EMBL" id="PGGO01000015">
    <property type="protein sequence ID" value="PSH66641.1"/>
    <property type="molecule type" value="Genomic_DNA"/>
</dbReference>
<dbReference type="Gene3D" id="3.40.50.2300">
    <property type="match status" value="1"/>
</dbReference>
<dbReference type="PRINTS" id="PR00719">
    <property type="entry name" value="LMWPTPASE"/>
</dbReference>
<organism evidence="7 8">
    <name type="scientific">Phyllobacterium brassicacearum</name>
    <dbReference type="NCBI Taxonomy" id="314235"/>
    <lineage>
        <taxon>Bacteria</taxon>
        <taxon>Pseudomonadati</taxon>
        <taxon>Pseudomonadota</taxon>
        <taxon>Alphaproteobacteria</taxon>
        <taxon>Hyphomicrobiales</taxon>
        <taxon>Phyllobacteriaceae</taxon>
        <taxon>Phyllobacterium</taxon>
    </lineage>
</organism>
<evidence type="ECO:0000256" key="5">
    <source>
        <dbReference type="PIRSR" id="PIRSR617867-1"/>
    </source>
</evidence>
<dbReference type="Pfam" id="PF01451">
    <property type="entry name" value="LMWPc"/>
    <property type="match status" value="1"/>
</dbReference>
<name>A0A2P7BJK7_9HYPH</name>
<dbReference type="RefSeq" id="WP_106712710.1">
    <property type="nucleotide sequence ID" value="NZ_PGGO01000015.1"/>
</dbReference>
<dbReference type="SUPFAM" id="SSF52788">
    <property type="entry name" value="Phosphotyrosine protein phosphatases I"/>
    <property type="match status" value="1"/>
</dbReference>
<dbReference type="EC" id="3.1.3.48" evidence="2"/>
<proteinExistence type="inferred from homology"/>
<dbReference type="PANTHER" id="PTHR11717:SF7">
    <property type="entry name" value="LOW MOLECULAR WEIGHT PHOSPHOTYROSINE PROTEIN PHOSPHATASE"/>
    <property type="match status" value="1"/>
</dbReference>
<feature type="active site" description="Proton donor" evidence="5">
    <location>
        <position position="129"/>
    </location>
</feature>
<keyword evidence="4" id="KW-0904">Protein phosphatase</keyword>
<evidence type="ECO:0000313" key="7">
    <source>
        <dbReference type="EMBL" id="PSH66641.1"/>
    </source>
</evidence>
<dbReference type="InterPro" id="IPR017867">
    <property type="entry name" value="Tyr_phospatase_low_mol_wt"/>
</dbReference>
<dbReference type="InterPro" id="IPR036196">
    <property type="entry name" value="Ptyr_pPase_sf"/>
</dbReference>
<evidence type="ECO:0000313" key="8">
    <source>
        <dbReference type="Proteomes" id="UP000241444"/>
    </source>
</evidence>
<reference evidence="8" key="1">
    <citation type="submission" date="2017-11" db="EMBL/GenBank/DDBJ databases">
        <authorList>
            <person name="Kuznetsova I."/>
            <person name="Sazanova A."/>
            <person name="Chirak E."/>
            <person name="Safronova V."/>
            <person name="Willems A."/>
        </authorList>
    </citation>
    <scope>NUCLEOTIDE SEQUENCE [LARGE SCALE GENOMIC DNA]</scope>
    <source>
        <strain evidence="8">STM 196</strain>
    </source>
</reference>
<feature type="active site" description="Nucleophile" evidence="5">
    <location>
        <position position="13"/>
    </location>
</feature>
<dbReference type="InterPro" id="IPR050438">
    <property type="entry name" value="LMW_PTPase"/>
</dbReference>
<accession>A0A2P7BJK7</accession>
<evidence type="ECO:0000256" key="4">
    <source>
        <dbReference type="ARBA" id="ARBA00022912"/>
    </source>
</evidence>
<dbReference type="CDD" id="cd16343">
    <property type="entry name" value="LMWPTP"/>
    <property type="match status" value="1"/>
</dbReference>
<keyword evidence="8" id="KW-1185">Reference proteome</keyword>
<evidence type="ECO:0000256" key="3">
    <source>
        <dbReference type="ARBA" id="ARBA00022801"/>
    </source>
</evidence>
<dbReference type="GO" id="GO:0004725">
    <property type="term" value="F:protein tyrosine phosphatase activity"/>
    <property type="evidence" value="ECO:0007669"/>
    <property type="project" value="UniProtKB-EC"/>
</dbReference>
<protein>
    <recommendedName>
        <fullName evidence="2">protein-tyrosine-phosphatase</fullName>
        <ecNumber evidence="2">3.1.3.48</ecNumber>
    </recommendedName>
</protein>
<evidence type="ECO:0000256" key="1">
    <source>
        <dbReference type="ARBA" id="ARBA00011063"/>
    </source>
</evidence>
<dbReference type="InterPro" id="IPR023485">
    <property type="entry name" value="Ptyr_pPase"/>
</dbReference>